<protein>
    <submittedName>
        <fullName evidence="8">Acyl-CoA dehydrogenase</fullName>
    </submittedName>
</protein>
<dbReference type="Pfam" id="PF02771">
    <property type="entry name" value="Acyl-CoA_dh_N"/>
    <property type="match status" value="1"/>
</dbReference>
<dbReference type="InterPro" id="IPR009075">
    <property type="entry name" value="AcylCo_DH/oxidase_C"/>
</dbReference>
<name>A0A8H9M382_9PSEU</name>
<dbReference type="InterPro" id="IPR037069">
    <property type="entry name" value="AcylCoA_DH/ox_N_sf"/>
</dbReference>
<reference evidence="8" key="2">
    <citation type="submission" date="2020-09" db="EMBL/GenBank/DDBJ databases">
        <authorList>
            <person name="Sun Q."/>
            <person name="Zhou Y."/>
        </authorList>
    </citation>
    <scope>NUCLEOTIDE SEQUENCE</scope>
    <source>
        <strain evidence="8">CGMCC 4.7679</strain>
    </source>
</reference>
<dbReference type="Gene3D" id="1.10.540.10">
    <property type="entry name" value="Acyl-CoA dehydrogenase/oxidase, N-terminal domain"/>
    <property type="match status" value="1"/>
</dbReference>
<feature type="domain" description="Acyl-CoA dehydrogenase/oxidase C-terminal" evidence="6">
    <location>
        <begin position="220"/>
        <end position="370"/>
    </location>
</feature>
<dbReference type="PANTHER" id="PTHR43884:SF20">
    <property type="entry name" value="ACYL-COA DEHYDROGENASE FADE28"/>
    <property type="match status" value="1"/>
</dbReference>
<proteinExistence type="inferred from homology"/>
<keyword evidence="9" id="KW-1185">Reference proteome</keyword>
<evidence type="ECO:0000259" key="7">
    <source>
        <dbReference type="Pfam" id="PF02771"/>
    </source>
</evidence>
<dbReference type="Gene3D" id="2.40.110.10">
    <property type="entry name" value="Butyryl-CoA Dehydrogenase, subunit A, domain 2"/>
    <property type="match status" value="1"/>
</dbReference>
<keyword evidence="5" id="KW-0560">Oxidoreductase</keyword>
<dbReference type="Proteomes" id="UP000658656">
    <property type="component" value="Unassembled WGS sequence"/>
</dbReference>
<comment type="caution">
    <text evidence="8">The sequence shown here is derived from an EMBL/GenBank/DDBJ whole genome shotgun (WGS) entry which is preliminary data.</text>
</comment>
<sequence>MNPYVETDEQKLLRSTVHEALADANPIAEARAHADDADGFDRACWRALAADMELAGLLVPAAHGGVDASMREVGIVLEEMGRFVYPGPFLAAAVLAPLVLRAADQDVAKHLEAVAAGEIYTVTGLHRGAEPRLWPDTVTAEQTADGWVLDGRATGVLHGEAASVLLVVARAEAGLGVWAVNAETTGHRARRLGTLDLTRRQSEHAFERATAELVLSPGTGTGALSEAAVLAAVALSAEQVGSSKQLLENTLEHLRSRYQFGRPIGSFQALKHRCADMAVALEGAIAVSAEAIDAAVSTMDGESDVELVRAAAVAGAHCSQAFLGIASSALQLHGGTGMAWEHDSHLYFRRATASEALFGTPQDHRRSLLAAVTAAR</sequence>
<dbReference type="GO" id="GO:0050660">
    <property type="term" value="F:flavin adenine dinucleotide binding"/>
    <property type="evidence" value="ECO:0007669"/>
    <property type="project" value="InterPro"/>
</dbReference>
<evidence type="ECO:0000256" key="5">
    <source>
        <dbReference type="ARBA" id="ARBA00023002"/>
    </source>
</evidence>
<dbReference type="InterPro" id="IPR046373">
    <property type="entry name" value="Acyl-CoA_Oxase/DH_mid-dom_sf"/>
</dbReference>
<dbReference type="Gene3D" id="1.20.140.10">
    <property type="entry name" value="Butyryl-CoA Dehydrogenase, subunit A, domain 3"/>
    <property type="match status" value="1"/>
</dbReference>
<evidence type="ECO:0000256" key="3">
    <source>
        <dbReference type="ARBA" id="ARBA00022630"/>
    </source>
</evidence>
<evidence type="ECO:0000256" key="1">
    <source>
        <dbReference type="ARBA" id="ARBA00001974"/>
    </source>
</evidence>
<accession>A0A8H9M382</accession>
<keyword evidence="3" id="KW-0285">Flavoprotein</keyword>
<dbReference type="AlphaFoldDB" id="A0A8H9M382"/>
<gene>
    <name evidence="8" type="primary">acd</name>
    <name evidence="8" type="ORF">GCM10017566_07100</name>
</gene>
<evidence type="ECO:0000259" key="6">
    <source>
        <dbReference type="Pfam" id="PF00441"/>
    </source>
</evidence>
<dbReference type="EMBL" id="BNAV01000001">
    <property type="protein sequence ID" value="GHF36576.1"/>
    <property type="molecule type" value="Genomic_DNA"/>
</dbReference>
<dbReference type="OrthoDB" id="8677713at2"/>
<dbReference type="PANTHER" id="PTHR43884">
    <property type="entry name" value="ACYL-COA DEHYDROGENASE"/>
    <property type="match status" value="1"/>
</dbReference>
<evidence type="ECO:0000313" key="9">
    <source>
        <dbReference type="Proteomes" id="UP000658656"/>
    </source>
</evidence>
<dbReference type="SUPFAM" id="SSF47203">
    <property type="entry name" value="Acyl-CoA dehydrogenase C-terminal domain-like"/>
    <property type="match status" value="1"/>
</dbReference>
<dbReference type="SUPFAM" id="SSF56645">
    <property type="entry name" value="Acyl-CoA dehydrogenase NM domain-like"/>
    <property type="match status" value="1"/>
</dbReference>
<dbReference type="GO" id="GO:0003995">
    <property type="term" value="F:acyl-CoA dehydrogenase activity"/>
    <property type="evidence" value="ECO:0007669"/>
    <property type="project" value="TreeGrafter"/>
</dbReference>
<dbReference type="InterPro" id="IPR013786">
    <property type="entry name" value="AcylCoA_DH/ox_N"/>
</dbReference>
<evidence type="ECO:0000256" key="2">
    <source>
        <dbReference type="ARBA" id="ARBA00009347"/>
    </source>
</evidence>
<dbReference type="Pfam" id="PF00441">
    <property type="entry name" value="Acyl-CoA_dh_1"/>
    <property type="match status" value="1"/>
</dbReference>
<dbReference type="RefSeq" id="WP_145936429.1">
    <property type="nucleotide sequence ID" value="NZ_BNAV01000001.1"/>
</dbReference>
<reference evidence="8" key="1">
    <citation type="journal article" date="2014" name="Int. J. Syst. Evol. Microbiol.">
        <title>Complete genome sequence of Corynebacterium casei LMG S-19264T (=DSM 44701T), isolated from a smear-ripened cheese.</title>
        <authorList>
            <consortium name="US DOE Joint Genome Institute (JGI-PGF)"/>
            <person name="Walter F."/>
            <person name="Albersmeier A."/>
            <person name="Kalinowski J."/>
            <person name="Ruckert C."/>
        </authorList>
    </citation>
    <scope>NUCLEOTIDE SEQUENCE</scope>
    <source>
        <strain evidence="8">CGMCC 4.7679</strain>
    </source>
</reference>
<comment type="cofactor">
    <cofactor evidence="1">
        <name>FAD</name>
        <dbReference type="ChEBI" id="CHEBI:57692"/>
    </cofactor>
</comment>
<dbReference type="InterPro" id="IPR036250">
    <property type="entry name" value="AcylCo_DH-like_C"/>
</dbReference>
<feature type="domain" description="Acyl-CoA dehydrogenase/oxidase N-terminal" evidence="7">
    <location>
        <begin position="7"/>
        <end position="118"/>
    </location>
</feature>
<organism evidence="8 9">
    <name type="scientific">Amycolatopsis bartoniae</name>
    <dbReference type="NCBI Taxonomy" id="941986"/>
    <lineage>
        <taxon>Bacteria</taxon>
        <taxon>Bacillati</taxon>
        <taxon>Actinomycetota</taxon>
        <taxon>Actinomycetes</taxon>
        <taxon>Pseudonocardiales</taxon>
        <taxon>Pseudonocardiaceae</taxon>
        <taxon>Amycolatopsis</taxon>
    </lineage>
</organism>
<comment type="similarity">
    <text evidence="2">Belongs to the acyl-CoA dehydrogenase family.</text>
</comment>
<evidence type="ECO:0000256" key="4">
    <source>
        <dbReference type="ARBA" id="ARBA00022827"/>
    </source>
</evidence>
<dbReference type="InterPro" id="IPR009100">
    <property type="entry name" value="AcylCoA_DH/oxidase_NM_dom_sf"/>
</dbReference>
<keyword evidence="4" id="KW-0274">FAD</keyword>
<evidence type="ECO:0000313" key="8">
    <source>
        <dbReference type="EMBL" id="GHF36576.1"/>
    </source>
</evidence>